<gene>
    <name evidence="17" type="ORF">NCGR_LOCUS36238</name>
</gene>
<evidence type="ECO:0000259" key="15">
    <source>
        <dbReference type="Pfam" id="PF07731"/>
    </source>
</evidence>
<evidence type="ECO:0000313" key="18">
    <source>
        <dbReference type="Proteomes" id="UP000604825"/>
    </source>
</evidence>
<evidence type="ECO:0000256" key="2">
    <source>
        <dbReference type="ARBA" id="ARBA00002075"/>
    </source>
</evidence>
<keyword evidence="13" id="KW-0732">Signal</keyword>
<dbReference type="InterPro" id="IPR034288">
    <property type="entry name" value="CuRO_1_LCC"/>
</dbReference>
<reference evidence="17" key="1">
    <citation type="submission" date="2020-10" db="EMBL/GenBank/DDBJ databases">
        <authorList>
            <person name="Han B."/>
            <person name="Lu T."/>
            <person name="Zhao Q."/>
            <person name="Huang X."/>
            <person name="Zhao Y."/>
        </authorList>
    </citation>
    <scope>NUCLEOTIDE SEQUENCE</scope>
</reference>
<keyword evidence="7 13" id="KW-0964">Secreted</keyword>
<dbReference type="FunFam" id="2.60.40.420:FF:000049">
    <property type="entry name" value="Laccase"/>
    <property type="match status" value="1"/>
</dbReference>
<dbReference type="EC" id="1.10.3.2" evidence="5 13"/>
<keyword evidence="8 13" id="KW-0479">Metal-binding</keyword>
<feature type="signal peptide" evidence="13">
    <location>
        <begin position="1"/>
        <end position="26"/>
    </location>
</feature>
<dbReference type="OrthoDB" id="2121828at2759"/>
<comment type="similarity">
    <text evidence="4 13">Belongs to the multicopper oxidase family.</text>
</comment>
<evidence type="ECO:0000256" key="8">
    <source>
        <dbReference type="ARBA" id="ARBA00022723"/>
    </source>
</evidence>
<dbReference type="NCBIfam" id="TIGR03389">
    <property type="entry name" value="laccase"/>
    <property type="match status" value="1"/>
</dbReference>
<dbReference type="Pfam" id="PF07732">
    <property type="entry name" value="Cu-oxidase_3"/>
    <property type="match status" value="1"/>
</dbReference>
<dbReference type="EMBL" id="CAJGYO010000009">
    <property type="protein sequence ID" value="CAD6252589.1"/>
    <property type="molecule type" value="Genomic_DNA"/>
</dbReference>
<dbReference type="InterPro" id="IPR033138">
    <property type="entry name" value="Cu_oxidase_CS"/>
</dbReference>
<keyword evidence="9 13" id="KW-0677">Repeat</keyword>
<dbReference type="PANTHER" id="PTHR11709:SF370">
    <property type="entry name" value="LACCASE-4"/>
    <property type="match status" value="1"/>
</dbReference>
<evidence type="ECO:0000256" key="6">
    <source>
        <dbReference type="ARBA" id="ARBA00022523"/>
    </source>
</evidence>
<evidence type="ECO:0000256" key="12">
    <source>
        <dbReference type="ARBA" id="ARBA00023185"/>
    </source>
</evidence>
<dbReference type="PROSITE" id="PS00079">
    <property type="entry name" value="MULTICOPPER_OXIDASE1"/>
    <property type="match status" value="1"/>
</dbReference>
<dbReference type="PROSITE" id="PS00080">
    <property type="entry name" value="MULTICOPPER_OXIDASE2"/>
    <property type="match status" value="1"/>
</dbReference>
<evidence type="ECO:0000256" key="10">
    <source>
        <dbReference type="ARBA" id="ARBA00023002"/>
    </source>
</evidence>
<keyword evidence="11 13" id="KW-0186">Copper</keyword>
<dbReference type="Pfam" id="PF07731">
    <property type="entry name" value="Cu-oxidase_2"/>
    <property type="match status" value="1"/>
</dbReference>
<dbReference type="FunFam" id="2.60.40.420:FF:000062">
    <property type="entry name" value="Laccase"/>
    <property type="match status" value="1"/>
</dbReference>
<evidence type="ECO:0000256" key="4">
    <source>
        <dbReference type="ARBA" id="ARBA00010609"/>
    </source>
</evidence>
<evidence type="ECO:0000256" key="3">
    <source>
        <dbReference type="ARBA" id="ARBA00004271"/>
    </source>
</evidence>
<comment type="caution">
    <text evidence="17">The sequence shown here is derived from an EMBL/GenBank/DDBJ whole genome shotgun (WGS) entry which is preliminary data.</text>
</comment>
<comment type="cofactor">
    <cofactor evidence="13">
        <name>Cu cation</name>
        <dbReference type="ChEBI" id="CHEBI:23378"/>
    </cofactor>
    <text evidence="13">Binds 4 Cu cations per monomer.</text>
</comment>
<dbReference type="InterPro" id="IPR011706">
    <property type="entry name" value="Cu-oxidase_C"/>
</dbReference>
<keyword evidence="18" id="KW-1185">Reference proteome</keyword>
<feature type="domain" description="Plastocyanin-like" evidence="15">
    <location>
        <begin position="420"/>
        <end position="544"/>
    </location>
</feature>
<dbReference type="InterPro" id="IPR017761">
    <property type="entry name" value="Laccase"/>
</dbReference>
<feature type="domain" description="Plastocyanin-like" evidence="16">
    <location>
        <begin position="35"/>
        <end position="148"/>
    </location>
</feature>
<dbReference type="AlphaFoldDB" id="A0A811Q913"/>
<dbReference type="PANTHER" id="PTHR11709">
    <property type="entry name" value="MULTI-COPPER OXIDASE"/>
    <property type="match status" value="1"/>
</dbReference>
<comment type="function">
    <text evidence="2 13">Lignin degradation and detoxification of lignin-derived products.</text>
</comment>
<evidence type="ECO:0000256" key="7">
    <source>
        <dbReference type="ARBA" id="ARBA00022525"/>
    </source>
</evidence>
<dbReference type="GO" id="GO:0048046">
    <property type="term" value="C:apoplast"/>
    <property type="evidence" value="ECO:0007669"/>
    <property type="project" value="UniProtKB-SubCell"/>
</dbReference>
<dbReference type="SUPFAM" id="SSF49503">
    <property type="entry name" value="Cupredoxins"/>
    <property type="match status" value="3"/>
</dbReference>
<dbReference type="CDD" id="cd13849">
    <property type="entry name" value="CuRO_1_LCC_plant"/>
    <property type="match status" value="1"/>
</dbReference>
<sequence length="561" mass="61764">MAMPCRLVRLLLTASCILLQALGAHAITRHYKFNVVMRNMTRLCSTKPILTVNGKFPGLTLYAREGDNVLVKVVNHATHNVTIHWHGVRQIRTGWSDGPAYITQCPIQPGSSFLYNFTITGQRGTLLWHAHINWLRATVHGAIVILPKLGVPYPFPTPHKEVVVVLGEWWKADTEVVINQAMQQGVGPNVSDSHTINGHPGPLSDCASLQDGFKLNVENGKTYMLRIINAALNDDLFFKIAGHKFTVVEVDAVYTKPFKTGTLLVTPGQTTNVLLTADQSAGRYLFSVSPFMDAPVQVDNKTGTATLHYANTISATATLTLIKPPPQNATTIVSKFAESLRSLNSKEYPANVPQTVDHSLFFTVGVGVNPCAKCINATRLVGTINNVTFIMPSTPILQAHYYDIPGVFTDDFPAAPLHKFNYTGSGPKNLQTMNGTRIYRLPYNASVQIVLQDTGIISPESHPIHLHGYNFFVVGRGIGNYNPKTSPSMFNLIDPIERNTIGVPTGGWTAIRFRADNPGAWFMHCHFEVHTSWGLKMVFVVDNGKRPNETLIAPPKDLPQC</sequence>
<evidence type="ECO:0000256" key="1">
    <source>
        <dbReference type="ARBA" id="ARBA00000349"/>
    </source>
</evidence>
<dbReference type="InterPro" id="IPR008972">
    <property type="entry name" value="Cupredoxin"/>
</dbReference>
<dbReference type="Proteomes" id="UP000604825">
    <property type="component" value="Unassembled WGS sequence"/>
</dbReference>
<evidence type="ECO:0000259" key="14">
    <source>
        <dbReference type="Pfam" id="PF00394"/>
    </source>
</evidence>
<keyword evidence="12 13" id="KW-0439">Lignin degradation</keyword>
<evidence type="ECO:0000256" key="11">
    <source>
        <dbReference type="ARBA" id="ARBA00023008"/>
    </source>
</evidence>
<dbReference type="InterPro" id="IPR002355">
    <property type="entry name" value="Cu_oxidase_Cu_BS"/>
</dbReference>
<dbReference type="InterPro" id="IPR001117">
    <property type="entry name" value="Cu-oxidase_2nd"/>
</dbReference>
<comment type="catalytic activity">
    <reaction evidence="1 13">
        <text>4 hydroquinone + O2 = 4 benzosemiquinone + 2 H2O</text>
        <dbReference type="Rhea" id="RHEA:11276"/>
        <dbReference type="ChEBI" id="CHEBI:15377"/>
        <dbReference type="ChEBI" id="CHEBI:15379"/>
        <dbReference type="ChEBI" id="CHEBI:17594"/>
        <dbReference type="ChEBI" id="CHEBI:17977"/>
        <dbReference type="EC" id="1.10.3.2"/>
    </reaction>
</comment>
<dbReference type="InterPro" id="IPR034289">
    <property type="entry name" value="CuRO_3_LCC"/>
</dbReference>
<name>A0A811Q913_9POAL</name>
<dbReference type="InterPro" id="IPR045087">
    <property type="entry name" value="Cu-oxidase_fam"/>
</dbReference>
<protein>
    <recommendedName>
        <fullName evidence="5 13">Laccase</fullName>
        <ecNumber evidence="5 13">1.10.3.2</ecNumber>
    </recommendedName>
    <alternativeName>
        <fullName evidence="13">Benzenediol:oxygen oxidoreductase</fullName>
    </alternativeName>
    <alternativeName>
        <fullName evidence="13">Diphenol oxidase</fullName>
    </alternativeName>
    <alternativeName>
        <fullName evidence="13">Urishiol oxidase</fullName>
    </alternativeName>
</protein>
<evidence type="ECO:0000259" key="16">
    <source>
        <dbReference type="Pfam" id="PF07732"/>
    </source>
</evidence>
<dbReference type="Pfam" id="PF00394">
    <property type="entry name" value="Cu-oxidase"/>
    <property type="match status" value="1"/>
</dbReference>
<comment type="subcellular location">
    <subcellularLocation>
        <location evidence="3 13">Secreted</location>
        <location evidence="3 13">Extracellular space</location>
        <location evidence="3 13">Apoplast</location>
    </subcellularLocation>
</comment>
<evidence type="ECO:0000256" key="13">
    <source>
        <dbReference type="RuleBase" id="RU361119"/>
    </source>
</evidence>
<accession>A0A811Q913</accession>
<dbReference type="GO" id="GO:0046274">
    <property type="term" value="P:lignin catabolic process"/>
    <property type="evidence" value="ECO:0007669"/>
    <property type="project" value="UniProtKB-KW"/>
</dbReference>
<evidence type="ECO:0000256" key="9">
    <source>
        <dbReference type="ARBA" id="ARBA00022737"/>
    </source>
</evidence>
<evidence type="ECO:0000313" key="17">
    <source>
        <dbReference type="EMBL" id="CAD6252589.1"/>
    </source>
</evidence>
<dbReference type="InterPro" id="IPR034285">
    <property type="entry name" value="CuRO_2_LCC"/>
</dbReference>
<dbReference type="GO" id="GO:0005507">
    <property type="term" value="F:copper ion binding"/>
    <property type="evidence" value="ECO:0007669"/>
    <property type="project" value="InterPro"/>
</dbReference>
<dbReference type="Gene3D" id="2.60.40.420">
    <property type="entry name" value="Cupredoxins - blue copper proteins"/>
    <property type="match status" value="3"/>
</dbReference>
<proteinExistence type="inferred from homology"/>
<evidence type="ECO:0000256" key="5">
    <source>
        <dbReference type="ARBA" id="ARBA00012297"/>
    </source>
</evidence>
<organism evidence="17 18">
    <name type="scientific">Miscanthus lutarioriparius</name>
    <dbReference type="NCBI Taxonomy" id="422564"/>
    <lineage>
        <taxon>Eukaryota</taxon>
        <taxon>Viridiplantae</taxon>
        <taxon>Streptophyta</taxon>
        <taxon>Embryophyta</taxon>
        <taxon>Tracheophyta</taxon>
        <taxon>Spermatophyta</taxon>
        <taxon>Magnoliopsida</taxon>
        <taxon>Liliopsida</taxon>
        <taxon>Poales</taxon>
        <taxon>Poaceae</taxon>
        <taxon>PACMAD clade</taxon>
        <taxon>Panicoideae</taxon>
        <taxon>Andropogonodae</taxon>
        <taxon>Andropogoneae</taxon>
        <taxon>Saccharinae</taxon>
        <taxon>Miscanthus</taxon>
    </lineage>
</organism>
<dbReference type="CDD" id="cd13897">
    <property type="entry name" value="CuRO_3_LCC_plant"/>
    <property type="match status" value="1"/>
</dbReference>
<dbReference type="CDD" id="cd13875">
    <property type="entry name" value="CuRO_2_LCC_plant"/>
    <property type="match status" value="1"/>
</dbReference>
<dbReference type="InterPro" id="IPR011707">
    <property type="entry name" value="Cu-oxidase-like_N"/>
</dbReference>
<feature type="domain" description="Plastocyanin-like" evidence="14">
    <location>
        <begin position="161"/>
        <end position="311"/>
    </location>
</feature>
<keyword evidence="10 13" id="KW-0560">Oxidoreductase</keyword>
<feature type="chain" id="PRO_5033091997" description="Laccase" evidence="13">
    <location>
        <begin position="27"/>
        <end position="561"/>
    </location>
</feature>
<keyword evidence="6 13" id="KW-0052">Apoplast</keyword>
<dbReference type="GO" id="GO:0052716">
    <property type="term" value="F:hydroquinone:oxygen oxidoreductase activity"/>
    <property type="evidence" value="ECO:0007669"/>
    <property type="project" value="UniProtKB-EC"/>
</dbReference>